<evidence type="ECO:0000256" key="1">
    <source>
        <dbReference type="SAM" id="MobiDB-lite"/>
    </source>
</evidence>
<dbReference type="GeneID" id="10504703"/>
<reference evidence="3" key="1">
    <citation type="journal article" date="2011" name="Genome Biol.">
        <title>Comparative genomics of the social amoebae Dictyostelium discoideum and Dictyostelium purpureum.</title>
        <authorList>
            <consortium name="US DOE Joint Genome Institute (JGI-PGF)"/>
            <person name="Sucgang R."/>
            <person name="Kuo A."/>
            <person name="Tian X."/>
            <person name="Salerno W."/>
            <person name="Parikh A."/>
            <person name="Feasley C.L."/>
            <person name="Dalin E."/>
            <person name="Tu H."/>
            <person name="Huang E."/>
            <person name="Barry K."/>
            <person name="Lindquist E."/>
            <person name="Shapiro H."/>
            <person name="Bruce D."/>
            <person name="Schmutz J."/>
            <person name="Salamov A."/>
            <person name="Fey P."/>
            <person name="Gaudet P."/>
            <person name="Anjard C."/>
            <person name="Babu M.M."/>
            <person name="Basu S."/>
            <person name="Bushmanova Y."/>
            <person name="van der Wel H."/>
            <person name="Katoh-Kurasawa M."/>
            <person name="Dinh C."/>
            <person name="Coutinho P.M."/>
            <person name="Saito T."/>
            <person name="Elias M."/>
            <person name="Schaap P."/>
            <person name="Kay R.R."/>
            <person name="Henrissat B."/>
            <person name="Eichinger L."/>
            <person name="Rivero F."/>
            <person name="Putnam N.H."/>
            <person name="West C.M."/>
            <person name="Loomis W.F."/>
            <person name="Chisholm R.L."/>
            <person name="Shaulsky G."/>
            <person name="Strassmann J.E."/>
            <person name="Queller D.C."/>
            <person name="Kuspa A."/>
            <person name="Grigoriev I.V."/>
        </authorList>
    </citation>
    <scope>NUCLEOTIDE SEQUENCE [LARGE SCALE GENOMIC DNA]</scope>
    <source>
        <strain evidence="3">QSDP1</strain>
    </source>
</reference>
<feature type="compositionally biased region" description="Low complexity" evidence="1">
    <location>
        <begin position="222"/>
        <end position="270"/>
    </location>
</feature>
<evidence type="ECO:0008006" key="4">
    <source>
        <dbReference type="Google" id="ProtNLM"/>
    </source>
</evidence>
<dbReference type="InParanoid" id="F0ZSF3"/>
<feature type="region of interest" description="Disordered" evidence="1">
    <location>
        <begin position="95"/>
        <end position="131"/>
    </location>
</feature>
<dbReference type="VEuPathDB" id="AmoebaDB:DICPUDRAFT_81083"/>
<proteinExistence type="predicted"/>
<dbReference type="KEGG" id="dpp:DICPUDRAFT_81083"/>
<dbReference type="OMA" id="TVGCTEC"/>
<evidence type="ECO:0000313" key="3">
    <source>
        <dbReference type="Proteomes" id="UP000001064"/>
    </source>
</evidence>
<sequence>MTQQPTTTTAPTTVTPTPPPKDKRSNRRRVSCGFHHKRHQACPDNCEGRVTHPPDVHPPVQDKFTVGCTECKNYFQEKLFSQTTLSGKPISQVITSPSNNITTPINKKKKTNTTQPITITPPPQSPQKENLINKSTTSTTTIATTKPIDITATNINNNSNKNKQDSLNAVVPSFNLMTSVIQAAANAISTYEQNPSSTLSPFNQKKRKFSYDNTSGDELEGFSASSSTSTFSPSSSPLSLSRVPSPSQEIISSSPLASPQLAVPSAPSPLSSPKTAAESLLFLLEQEVEKEIITQKENDLSVRKVKQRQEQEYIERIQHVLDYKKNQQDLEYLRLQQKQKELENWSIQLEQFEKELIIKQYQNQQFLSNFNTFTNSSNINNNSLLNEQQKYKIQNYQGQFYQLNNNNNNTNNKSTMAYHNPKS</sequence>
<dbReference type="AlphaFoldDB" id="F0ZSF3"/>
<protein>
    <recommendedName>
        <fullName evidence="4">Prespore-specific protein</fullName>
    </recommendedName>
</protein>
<feature type="compositionally biased region" description="Low complexity" evidence="1">
    <location>
        <begin position="1"/>
        <end position="15"/>
    </location>
</feature>
<dbReference type="EMBL" id="GL871157">
    <property type="protein sequence ID" value="EGC33110.1"/>
    <property type="molecule type" value="Genomic_DNA"/>
</dbReference>
<dbReference type="eggNOG" id="ENOG502RF94">
    <property type="taxonomic scope" value="Eukaryota"/>
</dbReference>
<dbReference type="RefSeq" id="XP_003290347.1">
    <property type="nucleotide sequence ID" value="XM_003290299.1"/>
</dbReference>
<feature type="region of interest" description="Disordered" evidence="1">
    <location>
        <begin position="1"/>
        <end position="28"/>
    </location>
</feature>
<dbReference type="FunCoup" id="F0ZSF3">
    <property type="interactions" value="743"/>
</dbReference>
<dbReference type="OrthoDB" id="21412at2759"/>
<name>F0ZSF3_DICPU</name>
<dbReference type="Proteomes" id="UP000001064">
    <property type="component" value="Unassembled WGS sequence"/>
</dbReference>
<gene>
    <name evidence="2" type="ORF">DICPUDRAFT_81083</name>
</gene>
<feature type="region of interest" description="Disordered" evidence="1">
    <location>
        <begin position="210"/>
        <end position="270"/>
    </location>
</feature>
<accession>F0ZSF3</accession>
<evidence type="ECO:0000313" key="2">
    <source>
        <dbReference type="EMBL" id="EGC33110.1"/>
    </source>
</evidence>
<organism evidence="2 3">
    <name type="scientific">Dictyostelium purpureum</name>
    <name type="common">Slime mold</name>
    <dbReference type="NCBI Taxonomy" id="5786"/>
    <lineage>
        <taxon>Eukaryota</taxon>
        <taxon>Amoebozoa</taxon>
        <taxon>Evosea</taxon>
        <taxon>Eumycetozoa</taxon>
        <taxon>Dictyostelia</taxon>
        <taxon>Dictyosteliales</taxon>
        <taxon>Dictyosteliaceae</taxon>
        <taxon>Dictyostelium</taxon>
    </lineage>
</organism>
<keyword evidence="3" id="KW-1185">Reference proteome</keyword>